<accession>A0A2K3KR15</accession>
<sequence length="32" mass="3763">MLLISKKEVIDLLKLSLYSKTPLTDFIVRKKQ</sequence>
<organism evidence="1 2">
    <name type="scientific">Trifolium pratense</name>
    <name type="common">Red clover</name>
    <dbReference type="NCBI Taxonomy" id="57577"/>
    <lineage>
        <taxon>Eukaryota</taxon>
        <taxon>Viridiplantae</taxon>
        <taxon>Streptophyta</taxon>
        <taxon>Embryophyta</taxon>
        <taxon>Tracheophyta</taxon>
        <taxon>Spermatophyta</taxon>
        <taxon>Magnoliopsida</taxon>
        <taxon>eudicotyledons</taxon>
        <taxon>Gunneridae</taxon>
        <taxon>Pentapetalae</taxon>
        <taxon>rosids</taxon>
        <taxon>fabids</taxon>
        <taxon>Fabales</taxon>
        <taxon>Fabaceae</taxon>
        <taxon>Papilionoideae</taxon>
        <taxon>50 kb inversion clade</taxon>
        <taxon>NPAAA clade</taxon>
        <taxon>Hologalegina</taxon>
        <taxon>IRL clade</taxon>
        <taxon>Trifolieae</taxon>
        <taxon>Trifolium</taxon>
    </lineage>
</organism>
<evidence type="ECO:0000313" key="2">
    <source>
        <dbReference type="Proteomes" id="UP000236291"/>
    </source>
</evidence>
<gene>
    <name evidence="1" type="ORF">L195_g064117</name>
</gene>
<reference evidence="1 2" key="1">
    <citation type="journal article" date="2014" name="Am. J. Bot.">
        <title>Genome assembly and annotation for red clover (Trifolium pratense; Fabaceae).</title>
        <authorList>
            <person name="Istvanek J."/>
            <person name="Jaros M."/>
            <person name="Krenek A."/>
            <person name="Repkova J."/>
        </authorList>
    </citation>
    <scope>NUCLEOTIDE SEQUENCE [LARGE SCALE GENOMIC DNA]</scope>
    <source>
        <strain evidence="2">cv. Tatra</strain>
        <tissue evidence="1">Young leaves</tissue>
    </source>
</reference>
<reference evidence="1 2" key="2">
    <citation type="journal article" date="2017" name="Front. Plant Sci.">
        <title>Gene Classification and Mining of Molecular Markers Useful in Red Clover (Trifolium pratense) Breeding.</title>
        <authorList>
            <person name="Istvanek J."/>
            <person name="Dluhosova J."/>
            <person name="Dluhos P."/>
            <person name="Patkova L."/>
            <person name="Nedelnik J."/>
            <person name="Repkova J."/>
        </authorList>
    </citation>
    <scope>NUCLEOTIDE SEQUENCE [LARGE SCALE GENOMIC DNA]</scope>
    <source>
        <strain evidence="2">cv. Tatra</strain>
        <tissue evidence="1">Young leaves</tissue>
    </source>
</reference>
<proteinExistence type="predicted"/>
<dbReference type="Proteomes" id="UP000236291">
    <property type="component" value="Unassembled WGS sequence"/>
</dbReference>
<name>A0A2K3KR15_TRIPR</name>
<comment type="caution">
    <text evidence="1">The sequence shown here is derived from an EMBL/GenBank/DDBJ whole genome shotgun (WGS) entry which is preliminary data.</text>
</comment>
<dbReference type="EMBL" id="ASHM01233443">
    <property type="protein sequence ID" value="PNX68737.1"/>
    <property type="molecule type" value="Genomic_DNA"/>
</dbReference>
<protein>
    <submittedName>
        <fullName evidence="1">Uncharacterized protein</fullName>
    </submittedName>
</protein>
<evidence type="ECO:0000313" key="1">
    <source>
        <dbReference type="EMBL" id="PNX68737.1"/>
    </source>
</evidence>
<dbReference type="AlphaFoldDB" id="A0A2K3KR15"/>
<feature type="non-terminal residue" evidence="1">
    <location>
        <position position="32"/>
    </location>
</feature>